<feature type="transmembrane region" description="Helical" evidence="7">
    <location>
        <begin position="72"/>
        <end position="95"/>
    </location>
</feature>
<evidence type="ECO:0000256" key="6">
    <source>
        <dbReference type="ARBA" id="ARBA00023136"/>
    </source>
</evidence>
<feature type="transmembrane region" description="Helical" evidence="7">
    <location>
        <begin position="322"/>
        <end position="341"/>
    </location>
</feature>
<dbReference type="Pfam" id="PF01566">
    <property type="entry name" value="Nramp"/>
    <property type="match status" value="1"/>
</dbReference>
<dbReference type="PANTHER" id="PTHR11706">
    <property type="entry name" value="SOLUTE CARRIER PROTEIN FAMILY 11 MEMBER"/>
    <property type="match status" value="1"/>
</dbReference>
<feature type="transmembrane region" description="Helical" evidence="7">
    <location>
        <begin position="228"/>
        <end position="250"/>
    </location>
</feature>
<evidence type="ECO:0000256" key="4">
    <source>
        <dbReference type="ARBA" id="ARBA00022847"/>
    </source>
</evidence>
<organism evidence="8 9">
    <name type="scientific">Paraburkholderia translucens</name>
    <dbReference type="NCBI Taxonomy" id="2886945"/>
    <lineage>
        <taxon>Bacteria</taxon>
        <taxon>Pseudomonadati</taxon>
        <taxon>Pseudomonadota</taxon>
        <taxon>Betaproteobacteria</taxon>
        <taxon>Burkholderiales</taxon>
        <taxon>Burkholderiaceae</taxon>
        <taxon>Paraburkholderia</taxon>
    </lineage>
</organism>
<evidence type="ECO:0000313" key="9">
    <source>
        <dbReference type="Proteomes" id="UP001430614"/>
    </source>
</evidence>
<sequence>MAPGLASSAADNDPSGIATYSLAGAQYGYDMLAAIVLSYPFLVALQLVSARIAAVTGRGLTGNLRKHESRPVLYFAVARFLLANLFNIVANIVAMGIGVRLLCRGPVVLWAVLATLLSIGLQWFVPYPRYARIVQWLATGLFLYAAVLLVVDTPWKLVALRSFMPRLTASKDSLEMLLAVLGTTVSPYLLFSQAEQEVEELHGRIEHCPAPEAAAIRERHLRKTRKNILIHTACSNGTAWFMLAATATTLHASGRPMLTLEDAALALDPVAGHFAGEALGLLLIGSALLALPLLAGSAANSAVSAFGGPHGEQRDRRIAQTLLALMAAGLLAAALLLVLHLDPVRILYWSAVFNGATVSPVIVLITMLSSKSLAAGEIRAHWTLRACSWLAAAAMSILVLAWLTSEIFS</sequence>
<gene>
    <name evidence="8" type="ORF">LJ655_10440</name>
</gene>
<feature type="transmembrane region" description="Helical" evidence="7">
    <location>
        <begin position="31"/>
        <end position="52"/>
    </location>
</feature>
<evidence type="ECO:0000256" key="5">
    <source>
        <dbReference type="ARBA" id="ARBA00022989"/>
    </source>
</evidence>
<feature type="transmembrane region" description="Helical" evidence="7">
    <location>
        <begin position="270"/>
        <end position="294"/>
    </location>
</feature>
<feature type="transmembrane region" description="Helical" evidence="7">
    <location>
        <begin position="382"/>
        <end position="403"/>
    </location>
</feature>
<dbReference type="RefSeq" id="WP_329959692.1">
    <property type="nucleotide sequence ID" value="NZ_JAJITC010000005.1"/>
</dbReference>
<keyword evidence="2" id="KW-0813">Transport</keyword>
<keyword evidence="9" id="KW-1185">Reference proteome</keyword>
<proteinExistence type="predicted"/>
<feature type="transmembrane region" description="Helical" evidence="7">
    <location>
        <begin position="133"/>
        <end position="151"/>
    </location>
</feature>
<evidence type="ECO:0000256" key="7">
    <source>
        <dbReference type="SAM" id="Phobius"/>
    </source>
</evidence>
<keyword evidence="4" id="KW-0769">Symport</keyword>
<evidence type="ECO:0000256" key="2">
    <source>
        <dbReference type="ARBA" id="ARBA00022448"/>
    </source>
</evidence>
<name>A0ABS8KC09_9BURK</name>
<evidence type="ECO:0000313" key="8">
    <source>
        <dbReference type="EMBL" id="MCC8402305.1"/>
    </source>
</evidence>
<keyword evidence="3 7" id="KW-0812">Transmembrane</keyword>
<feature type="transmembrane region" description="Helical" evidence="7">
    <location>
        <begin position="107"/>
        <end position="127"/>
    </location>
</feature>
<evidence type="ECO:0000256" key="3">
    <source>
        <dbReference type="ARBA" id="ARBA00022692"/>
    </source>
</evidence>
<keyword evidence="6 7" id="KW-0472">Membrane</keyword>
<keyword evidence="5 7" id="KW-1133">Transmembrane helix</keyword>
<dbReference type="EMBL" id="JAJITC010000005">
    <property type="protein sequence ID" value="MCC8402305.1"/>
    <property type="molecule type" value="Genomic_DNA"/>
</dbReference>
<dbReference type="Proteomes" id="UP001430614">
    <property type="component" value="Unassembled WGS sequence"/>
</dbReference>
<feature type="transmembrane region" description="Helical" evidence="7">
    <location>
        <begin position="347"/>
        <end position="370"/>
    </location>
</feature>
<dbReference type="PANTHER" id="PTHR11706:SF33">
    <property type="entry name" value="NATURAL RESISTANCE-ASSOCIATED MACROPHAGE PROTEIN 2"/>
    <property type="match status" value="1"/>
</dbReference>
<accession>A0ABS8KC09</accession>
<protein>
    <submittedName>
        <fullName evidence="8">Divalent metal cation transporter</fullName>
    </submittedName>
</protein>
<comment type="subcellular location">
    <subcellularLocation>
        <location evidence="1">Membrane</location>
        <topology evidence="1">Multi-pass membrane protein</topology>
    </subcellularLocation>
</comment>
<reference evidence="8 9" key="1">
    <citation type="submission" date="2021-11" db="EMBL/GenBank/DDBJ databases">
        <authorList>
            <person name="Oh E.-T."/>
            <person name="Kim S.-B."/>
        </authorList>
    </citation>
    <scope>NUCLEOTIDE SEQUENCE [LARGE SCALE GENOMIC DNA]</scope>
    <source>
        <strain evidence="8 9">MMS20-SJTN17</strain>
    </source>
</reference>
<dbReference type="InterPro" id="IPR001046">
    <property type="entry name" value="NRAMP_fam"/>
</dbReference>
<comment type="caution">
    <text evidence="8">The sequence shown here is derived from an EMBL/GenBank/DDBJ whole genome shotgun (WGS) entry which is preliminary data.</text>
</comment>
<evidence type="ECO:0000256" key="1">
    <source>
        <dbReference type="ARBA" id="ARBA00004141"/>
    </source>
</evidence>